<dbReference type="Gene3D" id="1.10.3720.10">
    <property type="entry name" value="MetI-like"/>
    <property type="match status" value="1"/>
</dbReference>
<comment type="similarity">
    <text evidence="5">Belongs to the binding-protein-dependent transport system permease family.</text>
</comment>
<evidence type="ECO:0000256" key="2">
    <source>
        <dbReference type="ARBA" id="ARBA00022692"/>
    </source>
</evidence>
<evidence type="ECO:0000256" key="1">
    <source>
        <dbReference type="ARBA" id="ARBA00004141"/>
    </source>
</evidence>
<evidence type="ECO:0000256" key="5">
    <source>
        <dbReference type="RuleBase" id="RU363032"/>
    </source>
</evidence>
<dbReference type="CDD" id="cd06261">
    <property type="entry name" value="TM_PBP2"/>
    <property type="match status" value="1"/>
</dbReference>
<dbReference type="InterPro" id="IPR035906">
    <property type="entry name" value="MetI-like_sf"/>
</dbReference>
<keyword evidence="2 5" id="KW-0812">Transmembrane</keyword>
<dbReference type="SUPFAM" id="SSF161098">
    <property type="entry name" value="MetI-like"/>
    <property type="match status" value="1"/>
</dbReference>
<feature type="domain" description="ABC transmembrane type-1" evidence="6">
    <location>
        <begin position="165"/>
        <end position="361"/>
    </location>
</feature>
<dbReference type="PANTHER" id="PTHR43839">
    <property type="entry name" value="OPPC IN A BINDING PROTEIN-DEPENDENT TRANSPORT SYSTEM"/>
    <property type="match status" value="1"/>
</dbReference>
<dbReference type="GO" id="GO:0055085">
    <property type="term" value="P:transmembrane transport"/>
    <property type="evidence" value="ECO:0007669"/>
    <property type="project" value="InterPro"/>
</dbReference>
<keyword evidence="5" id="KW-0813">Transport</keyword>
<proteinExistence type="inferred from homology"/>
<evidence type="ECO:0000313" key="7">
    <source>
        <dbReference type="EMBL" id="MYD90421.1"/>
    </source>
</evidence>
<dbReference type="AlphaFoldDB" id="A0A6B1DT49"/>
<dbReference type="PANTHER" id="PTHR43839:SF3">
    <property type="entry name" value="OLIGOPEPTIDE ABC TRANSPORTER, PERMEASE PROTEIN"/>
    <property type="match status" value="1"/>
</dbReference>
<name>A0A6B1DT49_9CHLR</name>
<feature type="transmembrane region" description="Helical" evidence="5">
    <location>
        <begin position="32"/>
        <end position="50"/>
    </location>
</feature>
<comment type="caution">
    <text evidence="7">The sequence shown here is derived from an EMBL/GenBank/DDBJ whole genome shotgun (WGS) entry which is preliminary data.</text>
</comment>
<evidence type="ECO:0000259" key="6">
    <source>
        <dbReference type="PROSITE" id="PS50928"/>
    </source>
</evidence>
<comment type="subcellular location">
    <subcellularLocation>
        <location evidence="5">Cell membrane</location>
        <topology evidence="5">Multi-pass membrane protein</topology>
    </subcellularLocation>
    <subcellularLocation>
        <location evidence="1">Membrane</location>
        <topology evidence="1">Multi-pass membrane protein</topology>
    </subcellularLocation>
</comment>
<accession>A0A6B1DT49</accession>
<gene>
    <name evidence="7" type="ORF">F4Y08_08835</name>
</gene>
<evidence type="ECO:0000256" key="4">
    <source>
        <dbReference type="ARBA" id="ARBA00023136"/>
    </source>
</evidence>
<dbReference type="InterPro" id="IPR025966">
    <property type="entry name" value="OppC_N"/>
</dbReference>
<organism evidence="7">
    <name type="scientific">Caldilineaceae bacterium SB0662_bin_9</name>
    <dbReference type="NCBI Taxonomy" id="2605258"/>
    <lineage>
        <taxon>Bacteria</taxon>
        <taxon>Bacillati</taxon>
        <taxon>Chloroflexota</taxon>
        <taxon>Caldilineae</taxon>
        <taxon>Caldilineales</taxon>
        <taxon>Caldilineaceae</taxon>
    </lineage>
</organism>
<dbReference type="EMBL" id="VXPY01000061">
    <property type="protein sequence ID" value="MYD90421.1"/>
    <property type="molecule type" value="Genomic_DNA"/>
</dbReference>
<dbReference type="GO" id="GO:0005886">
    <property type="term" value="C:plasma membrane"/>
    <property type="evidence" value="ECO:0007669"/>
    <property type="project" value="UniProtKB-SubCell"/>
</dbReference>
<keyword evidence="3 5" id="KW-1133">Transmembrane helix</keyword>
<evidence type="ECO:0000256" key="3">
    <source>
        <dbReference type="ARBA" id="ARBA00022989"/>
    </source>
</evidence>
<dbReference type="InterPro" id="IPR000515">
    <property type="entry name" value="MetI-like"/>
</dbReference>
<feature type="transmembrane region" description="Helical" evidence="5">
    <location>
        <begin position="337"/>
        <end position="357"/>
    </location>
</feature>
<feature type="transmembrane region" description="Helical" evidence="5">
    <location>
        <begin position="167"/>
        <end position="195"/>
    </location>
</feature>
<dbReference type="Pfam" id="PF00528">
    <property type="entry name" value="BPD_transp_1"/>
    <property type="match status" value="1"/>
</dbReference>
<feature type="transmembrane region" description="Helical" evidence="5">
    <location>
        <begin position="207"/>
        <end position="227"/>
    </location>
</feature>
<protein>
    <submittedName>
        <fullName evidence="7">ABC transporter permease</fullName>
    </submittedName>
</protein>
<reference evidence="7" key="1">
    <citation type="submission" date="2019-09" db="EMBL/GenBank/DDBJ databases">
        <title>Characterisation of the sponge microbiome using genome-centric metagenomics.</title>
        <authorList>
            <person name="Engelberts J.P."/>
            <person name="Robbins S.J."/>
            <person name="De Goeij J.M."/>
            <person name="Aranda M."/>
            <person name="Bell S.C."/>
            <person name="Webster N.S."/>
        </authorList>
    </citation>
    <scope>NUCLEOTIDE SEQUENCE</scope>
    <source>
        <strain evidence="7">SB0662_bin_9</strain>
    </source>
</reference>
<dbReference type="Pfam" id="PF12911">
    <property type="entry name" value="OppC_N"/>
    <property type="match status" value="1"/>
</dbReference>
<sequence length="373" mass="41416">MTVATPPKSAETGLYTASQWQLMWWRFSRHRVAVVSLVLLAFAYATALFAEAVSPHDPNRFSSSWVLAPPMRLHFMRDGSFNLRPYVLGLTSARDEETLAMIIVPDETQVHPIRFWVKGDPYTLWGRFDSDLHLFGIDAWEEQPLFLLGADDLGRDLFSRIMYGARISLSIGLLGVGFSLLFGVVLGGISGYYGGLIDVIIQRIIELLRSLPTIPLWLTLVVILPPHWSALRIYFGITLILSLIGWTGMARVVRGRFLALREEDFIMAARLANAPQMRIIMRHMVPSFTSHLIAQMTLAVPGMILGETALSFLGLGLQPPVVSWGVLLQGAQNLRSVVLAPWLLLPGFFVVAVVLAFNFAGDGLRDAADPYAI</sequence>
<dbReference type="PROSITE" id="PS50928">
    <property type="entry name" value="ABC_TM1"/>
    <property type="match status" value="1"/>
</dbReference>
<feature type="transmembrane region" description="Helical" evidence="5">
    <location>
        <begin position="233"/>
        <end position="253"/>
    </location>
</feature>
<keyword evidence="4 5" id="KW-0472">Membrane</keyword>